<dbReference type="PANTHER" id="PTHR23331:SF1">
    <property type="entry name" value="WASH COMPLEX SUBUNIT 1"/>
    <property type="match status" value="1"/>
</dbReference>
<feature type="domain" description="WASH1 WAHD" evidence="4">
    <location>
        <begin position="21"/>
        <end position="101"/>
    </location>
</feature>
<feature type="region of interest" description="Disordered" evidence="3">
    <location>
        <begin position="143"/>
        <end position="171"/>
    </location>
</feature>
<evidence type="ECO:0000256" key="2">
    <source>
        <dbReference type="ARBA" id="ARBA00023203"/>
    </source>
</evidence>
<dbReference type="Pfam" id="PF11945">
    <property type="entry name" value="WASH_WAHD"/>
    <property type="match status" value="1"/>
</dbReference>
<reference evidence="5 6" key="1">
    <citation type="submission" date="2019-12" db="EMBL/GenBank/DDBJ databases">
        <authorList>
            <person name="Scholz U."/>
            <person name="Mascher M."/>
            <person name="Fiebig A."/>
        </authorList>
    </citation>
    <scope>NUCLEOTIDE SEQUENCE</scope>
</reference>
<proteinExistence type="inferred from homology"/>
<accession>A0A7I8J410</accession>
<dbReference type="Proteomes" id="UP001189122">
    <property type="component" value="Unassembled WGS sequence"/>
</dbReference>
<dbReference type="GO" id="GO:0055037">
    <property type="term" value="C:recycling endosome"/>
    <property type="evidence" value="ECO:0007669"/>
    <property type="project" value="TreeGrafter"/>
</dbReference>
<dbReference type="GO" id="GO:0032456">
    <property type="term" value="P:endocytic recycling"/>
    <property type="evidence" value="ECO:0007669"/>
    <property type="project" value="TreeGrafter"/>
</dbReference>
<dbReference type="GO" id="GO:0006887">
    <property type="term" value="P:exocytosis"/>
    <property type="evidence" value="ECO:0007669"/>
    <property type="project" value="TreeGrafter"/>
</dbReference>
<sequence length="212" mass="23396">MLRVSEDGRRRREGFVATYRHLCASLTELQEAVDRIFDTISRRITEERDKLTEISERTQRAKNAISDLSSSKGPLIIGSPLQYPSPSENERGFRPLFEHRDGSPGLNLPVAKISVDGGLSREFGLDGTLELFKFFSEASITDVQRESHSQKPNPPAASCKSTHPSLERAPVGLGPSGYCSRALTSAPPPPRPTLRAAGMAEVFNRFRSSFLP</sequence>
<dbReference type="EMBL" id="CACRZD030000009">
    <property type="protein sequence ID" value="CAA6664774.1"/>
    <property type="molecule type" value="Genomic_DNA"/>
</dbReference>
<dbReference type="GO" id="GO:0005769">
    <property type="term" value="C:early endosome"/>
    <property type="evidence" value="ECO:0007669"/>
    <property type="project" value="InterPro"/>
</dbReference>
<dbReference type="GO" id="GO:0042147">
    <property type="term" value="P:retrograde transport, endosome to Golgi"/>
    <property type="evidence" value="ECO:0007669"/>
    <property type="project" value="TreeGrafter"/>
</dbReference>
<protein>
    <recommendedName>
        <fullName evidence="4">WASH1 WAHD domain-containing protein</fullName>
    </recommendedName>
</protein>
<dbReference type="GO" id="GO:0005829">
    <property type="term" value="C:cytosol"/>
    <property type="evidence" value="ECO:0007669"/>
    <property type="project" value="GOC"/>
</dbReference>
<dbReference type="InterPro" id="IPR028290">
    <property type="entry name" value="WASH1"/>
</dbReference>
<dbReference type="AlphaFoldDB" id="A0A7I8J410"/>
<dbReference type="GO" id="GO:0043014">
    <property type="term" value="F:alpha-tubulin binding"/>
    <property type="evidence" value="ECO:0007669"/>
    <property type="project" value="InterPro"/>
</dbReference>
<name>A0A7I8J410_SPIIN</name>
<evidence type="ECO:0000256" key="3">
    <source>
        <dbReference type="SAM" id="MobiDB-lite"/>
    </source>
</evidence>
<dbReference type="GO" id="GO:0003779">
    <property type="term" value="F:actin binding"/>
    <property type="evidence" value="ECO:0007669"/>
    <property type="project" value="UniProtKB-KW"/>
</dbReference>
<keyword evidence="6" id="KW-1185">Reference proteome</keyword>
<evidence type="ECO:0000313" key="5">
    <source>
        <dbReference type="EMBL" id="CAA2625395.1"/>
    </source>
</evidence>
<keyword evidence="2" id="KW-0009">Actin-binding</keyword>
<dbReference type="GO" id="GO:0071203">
    <property type="term" value="C:WASH complex"/>
    <property type="evidence" value="ECO:0007669"/>
    <property type="project" value="InterPro"/>
</dbReference>
<dbReference type="GO" id="GO:0034314">
    <property type="term" value="P:Arp2/3 complex-mediated actin nucleation"/>
    <property type="evidence" value="ECO:0007669"/>
    <property type="project" value="InterPro"/>
</dbReference>
<dbReference type="GO" id="GO:0043015">
    <property type="term" value="F:gamma-tubulin binding"/>
    <property type="evidence" value="ECO:0007669"/>
    <property type="project" value="TreeGrafter"/>
</dbReference>
<dbReference type="EMBL" id="LR743596">
    <property type="protein sequence ID" value="CAA2625395.1"/>
    <property type="molecule type" value="Genomic_DNA"/>
</dbReference>
<dbReference type="PANTHER" id="PTHR23331">
    <property type="entry name" value="CXYORF1"/>
    <property type="match status" value="1"/>
</dbReference>
<dbReference type="InterPro" id="IPR021854">
    <property type="entry name" value="WASH1_WAHD"/>
</dbReference>
<evidence type="ECO:0000313" key="6">
    <source>
        <dbReference type="Proteomes" id="UP001189122"/>
    </source>
</evidence>
<evidence type="ECO:0000259" key="4">
    <source>
        <dbReference type="Pfam" id="PF11945"/>
    </source>
</evidence>
<comment type="similarity">
    <text evidence="1">Belongs to the WASH1 family.</text>
</comment>
<organism evidence="5">
    <name type="scientific">Spirodela intermedia</name>
    <name type="common">Intermediate duckweed</name>
    <dbReference type="NCBI Taxonomy" id="51605"/>
    <lineage>
        <taxon>Eukaryota</taxon>
        <taxon>Viridiplantae</taxon>
        <taxon>Streptophyta</taxon>
        <taxon>Embryophyta</taxon>
        <taxon>Tracheophyta</taxon>
        <taxon>Spermatophyta</taxon>
        <taxon>Magnoliopsida</taxon>
        <taxon>Liliopsida</taxon>
        <taxon>Araceae</taxon>
        <taxon>Lemnoideae</taxon>
        <taxon>Spirodela</taxon>
    </lineage>
</organism>
<gene>
    <name evidence="5" type="ORF">SI7747_09011163</name>
</gene>
<evidence type="ECO:0000256" key="1">
    <source>
        <dbReference type="ARBA" id="ARBA00005602"/>
    </source>
</evidence>